<dbReference type="InterPro" id="IPR011335">
    <property type="entry name" value="Restrct_endonuc-II-like"/>
</dbReference>
<dbReference type="Proteomes" id="UP000030595">
    <property type="component" value="Unassembled WGS sequence"/>
</dbReference>
<dbReference type="AlphaFoldDB" id="A0A0A3J3A0"/>
<evidence type="ECO:0000313" key="2">
    <source>
        <dbReference type="Proteomes" id="UP000030595"/>
    </source>
</evidence>
<dbReference type="OrthoDB" id="5877785at2"/>
<reference evidence="1 2" key="1">
    <citation type="submission" date="2014-02" db="EMBL/GenBank/DDBJ databases">
        <title>Draft genome sequence of Lysinibacillus massiliensis CCUG 49529.</title>
        <authorList>
            <person name="Zhang F."/>
            <person name="Wang G."/>
            <person name="Zhang L."/>
        </authorList>
    </citation>
    <scope>NUCLEOTIDE SEQUENCE [LARGE SCALE GENOMIC DNA]</scope>
    <source>
        <strain evidence="1 2">CCUG 49529</strain>
    </source>
</reference>
<keyword evidence="2" id="KW-1185">Reference proteome</keyword>
<proteinExistence type="predicted"/>
<comment type="caution">
    <text evidence="1">The sequence shown here is derived from an EMBL/GenBank/DDBJ whole genome shotgun (WGS) entry which is preliminary data.</text>
</comment>
<dbReference type="eggNOG" id="ENOG50335EY">
    <property type="taxonomic scope" value="Bacteria"/>
</dbReference>
<organism evidence="1 2">
    <name type="scientific">Ureibacillus massiliensis 4400831 = CIP 108448 = CCUG 49529</name>
    <dbReference type="NCBI Taxonomy" id="1211035"/>
    <lineage>
        <taxon>Bacteria</taxon>
        <taxon>Bacillati</taxon>
        <taxon>Bacillota</taxon>
        <taxon>Bacilli</taxon>
        <taxon>Bacillales</taxon>
        <taxon>Caryophanaceae</taxon>
        <taxon>Ureibacillus</taxon>
    </lineage>
</organism>
<dbReference type="SUPFAM" id="SSF52980">
    <property type="entry name" value="Restriction endonuclease-like"/>
    <property type="match status" value="1"/>
</dbReference>
<protein>
    <submittedName>
        <fullName evidence="1">Uncharacterized protein</fullName>
    </submittedName>
</protein>
<evidence type="ECO:0000313" key="1">
    <source>
        <dbReference type="EMBL" id="KGR90175.1"/>
    </source>
</evidence>
<sequence length="141" mass="15965">MLTENDVISAVCRYLQNKQFEIKQALHTSEKGIDIIAKNNNFTLFIEAKGATSALKTSSRYGKPFNKNQIKSHVGQALLAVMKIATEHNDKEKVNVGIALPDNEGHRELISEIWFAVEKLGIYIFWVKDSNKVESTLEWSK</sequence>
<name>A0A0A3J3A0_9BACL</name>
<dbReference type="EMBL" id="JPVQ01000024">
    <property type="protein sequence ID" value="KGR90175.1"/>
    <property type="molecule type" value="Genomic_DNA"/>
</dbReference>
<dbReference type="RefSeq" id="WP_036177541.1">
    <property type="nucleotide sequence ID" value="NZ_AVCZ01000024.1"/>
</dbReference>
<accession>A0A0A3J3A0</accession>
<gene>
    <name evidence="1" type="ORF">CD30_13065</name>
</gene>